<dbReference type="NCBIfam" id="NF000955">
    <property type="entry name" value="PRK00099.1-1"/>
    <property type="match status" value="1"/>
</dbReference>
<name>A0A2M8LDB7_9BACT</name>
<comment type="subunit">
    <text evidence="5">Part of the ribosomal stalk of the 50S ribosomal subunit. The N-terminus interacts with L11 and the large rRNA to form the base of the stalk. The C-terminus forms an elongated spine to which L12 dimers bind in a sequential fashion forming a multimeric L10(L12)X complex.</text>
</comment>
<dbReference type="GO" id="GO:1990904">
    <property type="term" value="C:ribonucleoprotein complex"/>
    <property type="evidence" value="ECO:0007669"/>
    <property type="project" value="UniProtKB-KW"/>
</dbReference>
<dbReference type="AlphaFoldDB" id="A0A2M8LDB7"/>
<dbReference type="PANTHER" id="PTHR11560">
    <property type="entry name" value="39S RIBOSOMAL PROTEIN L10, MITOCHONDRIAL"/>
    <property type="match status" value="1"/>
</dbReference>
<dbReference type="Proteomes" id="UP000228700">
    <property type="component" value="Unassembled WGS sequence"/>
</dbReference>
<accession>A0A2M8LDB7</accession>
<dbReference type="InterPro" id="IPR043141">
    <property type="entry name" value="Ribosomal_uL10-like_sf"/>
</dbReference>
<comment type="caution">
    <text evidence="6">The sequence shown here is derived from an EMBL/GenBank/DDBJ whole genome shotgun (WGS) entry which is preliminary data.</text>
</comment>
<dbReference type="CDD" id="cd05797">
    <property type="entry name" value="Ribosomal_L10"/>
    <property type="match status" value="1"/>
</dbReference>
<keyword evidence="5" id="KW-0694">RNA-binding</keyword>
<evidence type="ECO:0000313" key="6">
    <source>
        <dbReference type="EMBL" id="PJE74615.1"/>
    </source>
</evidence>
<evidence type="ECO:0000256" key="2">
    <source>
        <dbReference type="ARBA" id="ARBA00022980"/>
    </source>
</evidence>
<comment type="function">
    <text evidence="5">Forms part of the ribosomal stalk, playing a central role in the interaction of the ribosome with GTP-bound translation factors.</text>
</comment>
<evidence type="ECO:0000256" key="3">
    <source>
        <dbReference type="ARBA" id="ARBA00023274"/>
    </source>
</evidence>
<proteinExistence type="inferred from homology"/>
<gene>
    <name evidence="5 6" type="primary">rplJ</name>
    <name evidence="6" type="ORF">COV01_01115</name>
</gene>
<dbReference type="EMBL" id="PFEQ01000001">
    <property type="protein sequence ID" value="PJE74615.1"/>
    <property type="molecule type" value="Genomic_DNA"/>
</dbReference>
<dbReference type="Gene3D" id="3.30.70.1730">
    <property type="match status" value="1"/>
</dbReference>
<evidence type="ECO:0000256" key="5">
    <source>
        <dbReference type="HAMAP-Rule" id="MF_00362"/>
    </source>
</evidence>
<dbReference type="SUPFAM" id="SSF160369">
    <property type="entry name" value="Ribosomal protein L10-like"/>
    <property type="match status" value="1"/>
</dbReference>
<keyword evidence="5" id="KW-0699">rRNA-binding</keyword>
<dbReference type="InterPro" id="IPR022973">
    <property type="entry name" value="Ribosomal_uL10_bac"/>
</dbReference>
<dbReference type="GO" id="GO:0070180">
    <property type="term" value="F:large ribosomal subunit rRNA binding"/>
    <property type="evidence" value="ECO:0007669"/>
    <property type="project" value="UniProtKB-UniRule"/>
</dbReference>
<keyword evidence="3 5" id="KW-0687">Ribonucleoprotein</keyword>
<evidence type="ECO:0000256" key="1">
    <source>
        <dbReference type="ARBA" id="ARBA00008889"/>
    </source>
</evidence>
<dbReference type="InterPro" id="IPR001790">
    <property type="entry name" value="Ribosomal_uL10"/>
</dbReference>
<dbReference type="HAMAP" id="MF_00362">
    <property type="entry name" value="Ribosomal_uL10"/>
    <property type="match status" value="1"/>
</dbReference>
<evidence type="ECO:0000313" key="7">
    <source>
        <dbReference type="Proteomes" id="UP000228700"/>
    </source>
</evidence>
<evidence type="ECO:0000256" key="4">
    <source>
        <dbReference type="ARBA" id="ARBA00035202"/>
    </source>
</evidence>
<dbReference type="InterPro" id="IPR047865">
    <property type="entry name" value="Ribosomal_uL10_bac_type"/>
</dbReference>
<dbReference type="GO" id="GO:0006412">
    <property type="term" value="P:translation"/>
    <property type="evidence" value="ECO:0007669"/>
    <property type="project" value="UniProtKB-UniRule"/>
</dbReference>
<organism evidence="6 7">
    <name type="scientific">Candidatus Taylorbacteria bacterium CG10_big_fil_rev_8_21_14_0_10_41_48</name>
    <dbReference type="NCBI Taxonomy" id="1975024"/>
    <lineage>
        <taxon>Bacteria</taxon>
        <taxon>Candidatus Tayloriibacteriota</taxon>
    </lineage>
</organism>
<protein>
    <recommendedName>
        <fullName evidence="4 5">Large ribosomal subunit protein uL10</fullName>
    </recommendedName>
</protein>
<sequence>MPINRQKKAEIVASLETYLKDAKSVVFVNFKGLKVNDANKLRRALDKEKVGYTVAKKTLVNRVLDARGFTGEKPALDGEVAIAYSEDLLSAPRGINTFAVANRGMMSIIGGILEGEYAGADKIVSYATIPPMDTLRSQFLNLINSPIQRFAMAVNEIAKKKA</sequence>
<keyword evidence="2 5" id="KW-0689">Ribosomal protein</keyword>
<reference evidence="7" key="1">
    <citation type="submission" date="2017-09" db="EMBL/GenBank/DDBJ databases">
        <title>Depth-based differentiation of microbial function through sediment-hosted aquifers and enrichment of novel symbionts in the deep terrestrial subsurface.</title>
        <authorList>
            <person name="Probst A.J."/>
            <person name="Ladd B."/>
            <person name="Jarett J.K."/>
            <person name="Geller-Mcgrath D.E."/>
            <person name="Sieber C.M.K."/>
            <person name="Emerson J.B."/>
            <person name="Anantharaman K."/>
            <person name="Thomas B.C."/>
            <person name="Malmstrom R."/>
            <person name="Stieglmeier M."/>
            <person name="Klingl A."/>
            <person name="Woyke T."/>
            <person name="Ryan C.M."/>
            <person name="Banfield J.F."/>
        </authorList>
    </citation>
    <scope>NUCLEOTIDE SEQUENCE [LARGE SCALE GENOMIC DNA]</scope>
</reference>
<comment type="similarity">
    <text evidence="1 5">Belongs to the universal ribosomal protein uL10 family.</text>
</comment>
<dbReference type="GO" id="GO:0005840">
    <property type="term" value="C:ribosome"/>
    <property type="evidence" value="ECO:0007669"/>
    <property type="project" value="UniProtKB-KW"/>
</dbReference>
<dbReference type="Pfam" id="PF00466">
    <property type="entry name" value="Ribosomal_L10"/>
    <property type="match status" value="1"/>
</dbReference>